<organism evidence="1">
    <name type="scientific">Rhizophagus irregularis (strain DAOM 181602 / DAOM 197198 / MUCL 43194)</name>
    <name type="common">Arbuscular mycorrhizal fungus</name>
    <name type="synonym">Glomus intraradices</name>
    <dbReference type="NCBI Taxonomy" id="747089"/>
    <lineage>
        <taxon>Eukaryota</taxon>
        <taxon>Fungi</taxon>
        <taxon>Fungi incertae sedis</taxon>
        <taxon>Mucoromycota</taxon>
        <taxon>Glomeromycotina</taxon>
        <taxon>Glomeromycetes</taxon>
        <taxon>Glomerales</taxon>
        <taxon>Glomeraceae</taxon>
        <taxon>Rhizophagus</taxon>
    </lineage>
</organism>
<name>U9SSK7_RHIID</name>
<dbReference type="HOGENOM" id="CLU_051724_1_0_1"/>
<protein>
    <submittedName>
        <fullName evidence="1">Uncharacterized protein</fullName>
    </submittedName>
</protein>
<gene>
    <name evidence="1" type="ORF">GLOINDRAFT_1172</name>
</gene>
<reference evidence="1" key="1">
    <citation type="submission" date="2013-07" db="EMBL/GenBank/DDBJ databases">
        <title>The genome of an arbuscular mycorrhizal fungus provides insights into the evolution of the oldest plant symbiosis.</title>
        <authorList>
            <consortium name="DOE Joint Genome Institute"/>
            <person name="Tisserant E."/>
            <person name="Malbreil M."/>
            <person name="Kuo A."/>
            <person name="Kohler A."/>
            <person name="Symeonidi A."/>
            <person name="Balestrini R."/>
            <person name="Charron P."/>
            <person name="Duensing N."/>
            <person name="Frei-dit-Frey N."/>
            <person name="Gianinazzi-Pearson V."/>
            <person name="Gilbert B."/>
            <person name="Handa Y."/>
            <person name="Hijri M."/>
            <person name="Kaul R."/>
            <person name="Kawaguchi M."/>
            <person name="Krajinski F."/>
            <person name="Lammers P."/>
            <person name="Lapierre D."/>
            <person name="Masclaux F.G."/>
            <person name="Murat C."/>
            <person name="Morin E."/>
            <person name="Ndikumana S."/>
            <person name="Pagni M."/>
            <person name="Petitpierre D."/>
            <person name="Requena N."/>
            <person name="Rosikiewicz P."/>
            <person name="Riley R."/>
            <person name="Saito K."/>
            <person name="San Clemente H."/>
            <person name="Shapiro H."/>
            <person name="van Tuinen D."/>
            <person name="Becard G."/>
            <person name="Bonfante P."/>
            <person name="Paszkowski U."/>
            <person name="Shachar-Hill Y."/>
            <person name="Young J.P."/>
            <person name="Sanders I.R."/>
            <person name="Henrissat B."/>
            <person name="Rensing S.A."/>
            <person name="Grigoriev I.V."/>
            <person name="Corradi N."/>
            <person name="Roux C."/>
            <person name="Martin F."/>
        </authorList>
    </citation>
    <scope>NUCLEOTIDE SEQUENCE</scope>
    <source>
        <strain evidence="1">DAOM 197198</strain>
    </source>
</reference>
<proteinExistence type="predicted"/>
<evidence type="ECO:0000313" key="1">
    <source>
        <dbReference type="EMBL" id="ERZ98076.1"/>
    </source>
</evidence>
<accession>U9SSK7</accession>
<dbReference type="EMBL" id="KI299067">
    <property type="protein sequence ID" value="ERZ98076.1"/>
    <property type="molecule type" value="Genomic_DNA"/>
</dbReference>
<sequence length="228" mass="25982">MTEKELYNKTCVVENIKHVAEASKESVDMKDPYIFSNNLATILARNKEVVAVRLKISDCCVRYLSRFGVCRDKYPKVLLHMGGCVSLNPTSNELKRDLTRNSDEEYVKSFIEYALASLEEFGPKKLDDVNKSKISAICCTYCKQVEKSSTIPENFRTSQKGGILRCVNDKYGSMGKNECLKNSQITERLKRVYTDEKTGQLHKLDDSNIKTHVYLHAEMNTLVSMIVQ</sequence>
<dbReference type="VEuPathDB" id="FungiDB:RhiirFUN_012370"/>
<dbReference type="AlphaFoldDB" id="U9SSK7"/>